<feature type="chain" id="PRO_5044751638" description="Choline transporter-like protein" evidence="8">
    <location>
        <begin position="26"/>
        <end position="181"/>
    </location>
</feature>
<evidence type="ECO:0000256" key="8">
    <source>
        <dbReference type="SAM" id="SignalP"/>
    </source>
</evidence>
<keyword evidence="4 7" id="KW-1133">Transmembrane helix</keyword>
<keyword evidence="8" id="KW-0732">Signal</keyword>
<comment type="similarity">
    <text evidence="2 7">Belongs to the CTL (choline transporter-like) family.</text>
</comment>
<evidence type="ECO:0000313" key="10">
    <source>
        <dbReference type="Proteomes" id="UP001627154"/>
    </source>
</evidence>
<dbReference type="PANTHER" id="PTHR12385:SF14">
    <property type="entry name" value="CHOLINE TRANSPORTER-LIKE 2"/>
    <property type="match status" value="1"/>
</dbReference>
<comment type="subcellular location">
    <subcellularLocation>
        <location evidence="7">Cell membrane</location>
        <topology evidence="7">Multi-pass membrane protein</topology>
    </subcellularLocation>
    <subcellularLocation>
        <location evidence="1">Membrane</location>
        <topology evidence="1">Multi-pass membrane protein</topology>
    </subcellularLocation>
</comment>
<dbReference type="EMBL" id="JBJJXI010000107">
    <property type="protein sequence ID" value="KAL3391884.1"/>
    <property type="molecule type" value="Genomic_DNA"/>
</dbReference>
<dbReference type="PANTHER" id="PTHR12385">
    <property type="entry name" value="CHOLINE TRANSPORTER-LIKE (SLC FAMILY 44)"/>
    <property type="match status" value="1"/>
</dbReference>
<name>A0ABD2WGM5_9HYME</name>
<evidence type="ECO:0000256" key="5">
    <source>
        <dbReference type="ARBA" id="ARBA00023136"/>
    </source>
</evidence>
<dbReference type="AlphaFoldDB" id="A0ABD2WGM5"/>
<dbReference type="Pfam" id="PF04515">
    <property type="entry name" value="Choline_transpo"/>
    <property type="match status" value="1"/>
</dbReference>
<keyword evidence="6" id="KW-0325">Glycoprotein</keyword>
<keyword evidence="10" id="KW-1185">Reference proteome</keyword>
<evidence type="ECO:0000313" key="9">
    <source>
        <dbReference type="EMBL" id="KAL3391884.1"/>
    </source>
</evidence>
<dbReference type="GO" id="GO:0005886">
    <property type="term" value="C:plasma membrane"/>
    <property type="evidence" value="ECO:0007669"/>
    <property type="project" value="UniProtKB-SubCell"/>
</dbReference>
<dbReference type="GO" id="GO:0022857">
    <property type="term" value="F:transmembrane transporter activity"/>
    <property type="evidence" value="ECO:0007669"/>
    <property type="project" value="UniProtKB-UniRule"/>
</dbReference>
<evidence type="ECO:0000256" key="7">
    <source>
        <dbReference type="RuleBase" id="RU368066"/>
    </source>
</evidence>
<protein>
    <recommendedName>
        <fullName evidence="7">Choline transporter-like protein</fullName>
    </recommendedName>
</protein>
<comment type="caution">
    <text evidence="9">The sequence shown here is derived from an EMBL/GenBank/DDBJ whole genome shotgun (WGS) entry which is preliminary data.</text>
</comment>
<evidence type="ECO:0000256" key="1">
    <source>
        <dbReference type="ARBA" id="ARBA00004141"/>
    </source>
</evidence>
<proteinExistence type="inferred from homology"/>
<evidence type="ECO:0000256" key="6">
    <source>
        <dbReference type="ARBA" id="ARBA00023180"/>
    </source>
</evidence>
<comment type="caution">
    <text evidence="7">Lacks conserved residue(s) required for the propagation of feature annotation.</text>
</comment>
<feature type="signal peptide" evidence="8">
    <location>
        <begin position="1"/>
        <end position="25"/>
    </location>
</feature>
<gene>
    <name evidence="9" type="ORF">TKK_013228</name>
</gene>
<evidence type="ECO:0000256" key="3">
    <source>
        <dbReference type="ARBA" id="ARBA00022692"/>
    </source>
</evidence>
<sequence>MPFCCIPRFFVWLIASGFGIDCSSGSGNRVVRLLRRCCSCCSYACYDVVKKFTGASFVQVALRGNAGFLDASRASFGLRQRNQTKVAAVGQIVVIFYIFGITSTMLLSILLSSLIPAQSINEEDIKDMSFLLLVIWVIMNLSIFKLLGIAVDTILMCGLEDFEMNGGRSRFMPDNLKNVLM</sequence>
<keyword evidence="3 7" id="KW-0812">Transmembrane</keyword>
<reference evidence="9 10" key="1">
    <citation type="journal article" date="2024" name="bioRxiv">
        <title>A reference genome for Trichogramma kaykai: A tiny desert-dwelling parasitoid wasp with competing sex-ratio distorters.</title>
        <authorList>
            <person name="Culotta J."/>
            <person name="Lindsey A.R."/>
        </authorList>
    </citation>
    <scope>NUCLEOTIDE SEQUENCE [LARGE SCALE GENOMIC DNA]</scope>
    <source>
        <strain evidence="9 10">KSX58</strain>
    </source>
</reference>
<comment type="function">
    <text evidence="7">Choline transporter.</text>
</comment>
<accession>A0ABD2WGM5</accession>
<evidence type="ECO:0000256" key="2">
    <source>
        <dbReference type="ARBA" id="ARBA00007168"/>
    </source>
</evidence>
<dbReference type="Proteomes" id="UP001627154">
    <property type="component" value="Unassembled WGS sequence"/>
</dbReference>
<evidence type="ECO:0000256" key="4">
    <source>
        <dbReference type="ARBA" id="ARBA00022989"/>
    </source>
</evidence>
<dbReference type="InterPro" id="IPR007603">
    <property type="entry name" value="Choline_transptr-like"/>
</dbReference>
<feature type="transmembrane region" description="Helical" evidence="7">
    <location>
        <begin position="86"/>
        <end position="110"/>
    </location>
</feature>
<feature type="transmembrane region" description="Helical" evidence="7">
    <location>
        <begin position="130"/>
        <end position="155"/>
    </location>
</feature>
<organism evidence="9 10">
    <name type="scientific">Trichogramma kaykai</name>
    <dbReference type="NCBI Taxonomy" id="54128"/>
    <lineage>
        <taxon>Eukaryota</taxon>
        <taxon>Metazoa</taxon>
        <taxon>Ecdysozoa</taxon>
        <taxon>Arthropoda</taxon>
        <taxon>Hexapoda</taxon>
        <taxon>Insecta</taxon>
        <taxon>Pterygota</taxon>
        <taxon>Neoptera</taxon>
        <taxon>Endopterygota</taxon>
        <taxon>Hymenoptera</taxon>
        <taxon>Apocrita</taxon>
        <taxon>Proctotrupomorpha</taxon>
        <taxon>Chalcidoidea</taxon>
        <taxon>Trichogrammatidae</taxon>
        <taxon>Trichogramma</taxon>
    </lineage>
</organism>
<keyword evidence="5 7" id="KW-0472">Membrane</keyword>